<dbReference type="InterPro" id="IPR006093">
    <property type="entry name" value="Oxy_OxRdtase_FAD_BS"/>
</dbReference>
<dbReference type="InterPro" id="IPR016164">
    <property type="entry name" value="FAD-linked_Oxase-like_C"/>
</dbReference>
<dbReference type="Gene3D" id="3.30.43.10">
    <property type="entry name" value="Uridine Diphospho-n-acetylenolpyruvylglucosamine Reductase, domain 2"/>
    <property type="match status" value="1"/>
</dbReference>
<dbReference type="Gene3D" id="3.30.465.10">
    <property type="match status" value="1"/>
</dbReference>
<evidence type="ECO:0000256" key="1">
    <source>
        <dbReference type="ARBA" id="ARBA00001974"/>
    </source>
</evidence>
<keyword evidence="3" id="KW-0285">Flavoprotein</keyword>
<evidence type="ECO:0000256" key="4">
    <source>
        <dbReference type="ARBA" id="ARBA00022827"/>
    </source>
</evidence>
<dbReference type="Gene3D" id="3.40.462.10">
    <property type="entry name" value="FAD-linked oxidases, C-terminal domain"/>
    <property type="match status" value="1"/>
</dbReference>
<dbReference type="GO" id="GO:0009690">
    <property type="term" value="P:cytokinin metabolic process"/>
    <property type="evidence" value="ECO:0007669"/>
    <property type="project" value="InterPro"/>
</dbReference>
<dbReference type="Pfam" id="PF09265">
    <property type="entry name" value="Cytokin-bind"/>
    <property type="match status" value="1"/>
</dbReference>
<dbReference type="RefSeq" id="WP_182620276.1">
    <property type="nucleotide sequence ID" value="NZ_BAAATF010000009.1"/>
</dbReference>
<dbReference type="InterPro" id="IPR016167">
    <property type="entry name" value="FAD-bd_PCMH_sub1"/>
</dbReference>
<dbReference type="InterPro" id="IPR006311">
    <property type="entry name" value="TAT_signal"/>
</dbReference>
<dbReference type="GO" id="GO:0071949">
    <property type="term" value="F:FAD binding"/>
    <property type="evidence" value="ECO:0007669"/>
    <property type="project" value="InterPro"/>
</dbReference>
<evidence type="ECO:0000259" key="6">
    <source>
        <dbReference type="PROSITE" id="PS51387"/>
    </source>
</evidence>
<dbReference type="InterPro" id="IPR015345">
    <property type="entry name" value="Cytokinin_DH_FAD/cytokin-bd"/>
</dbReference>
<accession>A0A7W3JDX6</accession>
<comment type="caution">
    <text evidence="7">The sequence shown here is derived from an EMBL/GenBank/DDBJ whole genome shotgun (WGS) entry which is preliminary data.</text>
</comment>
<dbReference type="PROSITE" id="PS51318">
    <property type="entry name" value="TAT"/>
    <property type="match status" value="1"/>
</dbReference>
<dbReference type="Proteomes" id="UP000540568">
    <property type="component" value="Unassembled WGS sequence"/>
</dbReference>
<organism evidence="7 8">
    <name type="scientific">Promicromonospora sukumoe</name>
    <dbReference type="NCBI Taxonomy" id="88382"/>
    <lineage>
        <taxon>Bacteria</taxon>
        <taxon>Bacillati</taxon>
        <taxon>Actinomycetota</taxon>
        <taxon>Actinomycetes</taxon>
        <taxon>Micrococcales</taxon>
        <taxon>Promicromonosporaceae</taxon>
        <taxon>Promicromonospora</taxon>
    </lineage>
</organism>
<gene>
    <name evidence="7" type="ORF">FHX71_005094</name>
</gene>
<comment type="similarity">
    <text evidence="2">Belongs to the oxygen-dependent FAD-linked oxidoreductase family.</text>
</comment>
<dbReference type="SUPFAM" id="SSF55103">
    <property type="entry name" value="FAD-linked oxidases, C-terminal domain"/>
    <property type="match status" value="1"/>
</dbReference>
<evidence type="ECO:0000256" key="2">
    <source>
        <dbReference type="ARBA" id="ARBA00005466"/>
    </source>
</evidence>
<dbReference type="InterPro" id="IPR016169">
    <property type="entry name" value="FAD-bd_PCMH_sub2"/>
</dbReference>
<proteinExistence type="inferred from homology"/>
<dbReference type="InterPro" id="IPR050432">
    <property type="entry name" value="FAD-linked_Oxidoreductases_BP"/>
</dbReference>
<dbReference type="PANTHER" id="PTHR13878">
    <property type="entry name" value="GULONOLACTONE OXIDASE"/>
    <property type="match status" value="1"/>
</dbReference>
<sequence length="482" mass="51661">MAQLDRRNFLAGAAVVAFDPADSRWLSSLPENSTAIQLPPLDGELVTDEEALTEAATDYGHLAHRRPRAVLRPGSVDDVVTLVRFANEHGLVVAVRGQGHSTFGQAQADCGVVIDSRTLATIHEVTPDRAVVDAGVQWLDLVRIALVDGVAPPVSTDFLGLSVGGTLCVGGIGGASQHFGMLVDNTLELQVVTGDGRLVTCSADHEPELFEAVLGGLGQFAIIVRATVRLVRAPALARVYTLTYPQVTDLTAAQRTALADGRFDYLEGQLVPTDDDDFTFVLEGGAWYTTEPPDDAALLAGLAPAGVDVADVPYFEWLNRVYETVEQIEALRLPSPWLNAFIPDAVTDEIVAELLKTLTPADAGGVALLYPTRRALVTRPQVVVPDGEVFFLLALLRAVSPPDDAHAERLIADNDALYARVLAAGGAQYPVNALHLTPADWRTHYGDRWPVVLRDKDLYDPRGVLTPGQGIFEPVSRAPGTP</sequence>
<dbReference type="EMBL" id="JACGWV010000003">
    <property type="protein sequence ID" value="MBA8811087.1"/>
    <property type="molecule type" value="Genomic_DNA"/>
</dbReference>
<evidence type="ECO:0000256" key="3">
    <source>
        <dbReference type="ARBA" id="ARBA00022630"/>
    </source>
</evidence>
<dbReference type="AlphaFoldDB" id="A0A7W3JDX6"/>
<evidence type="ECO:0000256" key="5">
    <source>
        <dbReference type="ARBA" id="ARBA00023002"/>
    </source>
</evidence>
<comment type="cofactor">
    <cofactor evidence="1">
        <name>FAD</name>
        <dbReference type="ChEBI" id="CHEBI:57692"/>
    </cofactor>
</comment>
<feature type="domain" description="FAD-binding PCMH-type" evidence="6">
    <location>
        <begin position="63"/>
        <end position="233"/>
    </location>
</feature>
<dbReference type="PROSITE" id="PS51387">
    <property type="entry name" value="FAD_PCMH"/>
    <property type="match status" value="1"/>
</dbReference>
<protein>
    <submittedName>
        <fullName evidence="7">FAD/FMN-containing dehydrogenase</fullName>
    </submittedName>
</protein>
<keyword evidence="5" id="KW-0560">Oxidoreductase</keyword>
<dbReference type="InterPro" id="IPR006094">
    <property type="entry name" value="Oxid_FAD_bind_N"/>
</dbReference>
<name>A0A7W3JDX6_9MICO</name>
<reference evidence="7 8" key="1">
    <citation type="submission" date="2020-07" db="EMBL/GenBank/DDBJ databases">
        <title>Sequencing the genomes of 1000 actinobacteria strains.</title>
        <authorList>
            <person name="Klenk H.-P."/>
        </authorList>
    </citation>
    <scope>NUCLEOTIDE SEQUENCE [LARGE SCALE GENOMIC DNA]</scope>
    <source>
        <strain evidence="7 8">DSM 44121</strain>
    </source>
</reference>
<dbReference type="InterPro" id="IPR036318">
    <property type="entry name" value="FAD-bd_PCMH-like_sf"/>
</dbReference>
<dbReference type="InterPro" id="IPR016170">
    <property type="entry name" value="Cytok_DH_C_sf"/>
</dbReference>
<evidence type="ECO:0000313" key="8">
    <source>
        <dbReference type="Proteomes" id="UP000540568"/>
    </source>
</evidence>
<dbReference type="PANTHER" id="PTHR13878:SF53">
    <property type="entry name" value="CYTOKININ DEHYDROGENASE 6"/>
    <property type="match status" value="1"/>
</dbReference>
<evidence type="ECO:0000313" key="7">
    <source>
        <dbReference type="EMBL" id="MBA8811087.1"/>
    </source>
</evidence>
<dbReference type="SUPFAM" id="SSF56176">
    <property type="entry name" value="FAD-binding/transporter-associated domain-like"/>
    <property type="match status" value="1"/>
</dbReference>
<dbReference type="GO" id="GO:0019139">
    <property type="term" value="F:cytokinin dehydrogenase activity"/>
    <property type="evidence" value="ECO:0007669"/>
    <property type="project" value="InterPro"/>
</dbReference>
<dbReference type="Pfam" id="PF01565">
    <property type="entry name" value="FAD_binding_4"/>
    <property type="match status" value="1"/>
</dbReference>
<dbReference type="PROSITE" id="PS00862">
    <property type="entry name" value="OX2_COVAL_FAD"/>
    <property type="match status" value="1"/>
</dbReference>
<dbReference type="InterPro" id="IPR016166">
    <property type="entry name" value="FAD-bd_PCMH"/>
</dbReference>
<keyword evidence="4" id="KW-0274">FAD</keyword>
<keyword evidence="8" id="KW-1185">Reference proteome</keyword>